<dbReference type="Gene3D" id="3.40.190.80">
    <property type="match status" value="1"/>
</dbReference>
<keyword evidence="7 17" id="KW-0812">Transmembrane</keyword>
<dbReference type="GO" id="GO:0052834">
    <property type="term" value="F:inositol monophosphate phosphatase activity"/>
    <property type="evidence" value="ECO:0007669"/>
    <property type="project" value="UniProtKB-EC"/>
</dbReference>
<comment type="pathway">
    <text evidence="4">Polyol metabolism; myo-inositol biosynthesis; myo-inositol from D-glucose 6-phosphate: step 2/2.</text>
</comment>
<dbReference type="PANTHER" id="PTHR43028">
    <property type="entry name" value="3'(2'),5'-BISPHOSPHATE NUCLEOTIDASE 1"/>
    <property type="match status" value="1"/>
</dbReference>
<feature type="binding site" evidence="16">
    <location>
        <position position="153"/>
    </location>
    <ligand>
        <name>Mg(2+)</name>
        <dbReference type="ChEBI" id="CHEBI:18420"/>
        <label>1</label>
        <note>catalytic</note>
    </ligand>
</feature>
<gene>
    <name evidence="18" type="ORF">V5799_019909</name>
</gene>
<dbReference type="Gene3D" id="3.30.540.10">
    <property type="entry name" value="Fructose-1,6-Bisphosphatase, subunit A, domain 1"/>
    <property type="match status" value="1"/>
</dbReference>
<dbReference type="GO" id="GO:0046872">
    <property type="term" value="F:metal ion binding"/>
    <property type="evidence" value="ECO:0007669"/>
    <property type="project" value="UniProtKB-KW"/>
</dbReference>
<keyword evidence="19" id="KW-1185">Reference proteome</keyword>
<dbReference type="EMBL" id="JARKHS020010450">
    <property type="protein sequence ID" value="KAK8778750.1"/>
    <property type="molecule type" value="Genomic_DNA"/>
</dbReference>
<evidence type="ECO:0000256" key="16">
    <source>
        <dbReference type="PIRSR" id="PIRSR600760-2"/>
    </source>
</evidence>
<comment type="catalytic activity">
    <reaction evidence="1">
        <text>a myo-inositol phosphate + H2O = myo-inositol + phosphate</text>
        <dbReference type="Rhea" id="RHEA:24056"/>
        <dbReference type="ChEBI" id="CHEBI:15377"/>
        <dbReference type="ChEBI" id="CHEBI:17268"/>
        <dbReference type="ChEBI" id="CHEBI:43474"/>
        <dbReference type="ChEBI" id="CHEBI:84139"/>
        <dbReference type="EC" id="3.1.3.25"/>
    </reaction>
</comment>
<dbReference type="GO" id="GO:0008254">
    <property type="term" value="F:3'-nucleotidase activity"/>
    <property type="evidence" value="ECO:0007669"/>
    <property type="project" value="TreeGrafter"/>
</dbReference>
<dbReference type="Pfam" id="PF00459">
    <property type="entry name" value="Inositol_P"/>
    <property type="match status" value="1"/>
</dbReference>
<feature type="binding site" evidence="16">
    <location>
        <position position="111"/>
    </location>
    <ligand>
        <name>Mg(2+)</name>
        <dbReference type="ChEBI" id="CHEBI:18420"/>
        <label>1</label>
        <note>catalytic</note>
    </ligand>
</feature>
<feature type="binding site" evidence="16">
    <location>
        <position position="151"/>
    </location>
    <ligand>
        <name>Mg(2+)</name>
        <dbReference type="ChEBI" id="CHEBI:18420"/>
        <label>1</label>
        <note>catalytic</note>
    </ligand>
</feature>
<evidence type="ECO:0000256" key="7">
    <source>
        <dbReference type="ARBA" id="ARBA00022692"/>
    </source>
</evidence>
<evidence type="ECO:0000256" key="2">
    <source>
        <dbReference type="ARBA" id="ARBA00001946"/>
    </source>
</evidence>
<dbReference type="PROSITE" id="PS00630">
    <property type="entry name" value="IMP_2"/>
    <property type="match status" value="1"/>
</dbReference>
<comment type="caution">
    <text evidence="18">The sequence shown here is derived from an EMBL/GenBank/DDBJ whole genome shotgun (WGS) entry which is preliminary data.</text>
</comment>
<feature type="binding site" evidence="16">
    <location>
        <position position="154"/>
    </location>
    <ligand>
        <name>Mg(2+)</name>
        <dbReference type="ChEBI" id="CHEBI:18420"/>
        <label>1</label>
        <note>catalytic</note>
    </ligand>
</feature>
<evidence type="ECO:0000256" key="9">
    <source>
        <dbReference type="ARBA" id="ARBA00022801"/>
    </source>
</evidence>
<feature type="transmembrane region" description="Helical" evidence="17">
    <location>
        <begin position="12"/>
        <end position="29"/>
    </location>
</feature>
<dbReference type="FunFam" id="3.40.190.80:FF:000007">
    <property type="entry name" value="Blast:Putative inositol monophosphatase 3"/>
    <property type="match status" value="1"/>
</dbReference>
<evidence type="ECO:0000256" key="11">
    <source>
        <dbReference type="ARBA" id="ARBA00022989"/>
    </source>
</evidence>
<dbReference type="EC" id="3.1.3.25" evidence="6"/>
<protein>
    <recommendedName>
        <fullName evidence="15">Putative inositol monophosphatase 3</fullName>
        <ecNumber evidence="6">3.1.3.25</ecNumber>
    </recommendedName>
    <alternativeName>
        <fullName evidence="14">Inositol-1(or 4)-monophosphatase 3</fullName>
    </alternativeName>
    <alternativeName>
        <fullName evidence="13">Myo-inositol monophosphatase A3</fullName>
    </alternativeName>
</protein>
<dbReference type="PANTHER" id="PTHR43028:SF4">
    <property type="entry name" value="INOSITOL MONOPHOSPHATASE 3"/>
    <property type="match status" value="1"/>
</dbReference>
<evidence type="ECO:0000256" key="6">
    <source>
        <dbReference type="ARBA" id="ARBA00013106"/>
    </source>
</evidence>
<evidence type="ECO:0000256" key="17">
    <source>
        <dbReference type="SAM" id="Phobius"/>
    </source>
</evidence>
<evidence type="ECO:0000256" key="5">
    <source>
        <dbReference type="ARBA" id="ARBA00009759"/>
    </source>
</evidence>
<dbReference type="InterPro" id="IPR000760">
    <property type="entry name" value="Inositol_monophosphatase-like"/>
</dbReference>
<dbReference type="InterPro" id="IPR020550">
    <property type="entry name" value="Inositol_monophosphatase_CS"/>
</dbReference>
<accession>A0AAQ4EVK7</accession>
<evidence type="ECO:0000256" key="10">
    <source>
        <dbReference type="ARBA" id="ARBA00022842"/>
    </source>
</evidence>
<comment type="subcellular location">
    <subcellularLocation>
        <location evidence="3">Membrane</location>
        <topology evidence="3">Single-pass membrane protein</topology>
    </subcellularLocation>
</comment>
<evidence type="ECO:0000256" key="13">
    <source>
        <dbReference type="ARBA" id="ARBA00042119"/>
    </source>
</evidence>
<feature type="binding site" evidence="16">
    <location>
        <position position="272"/>
    </location>
    <ligand>
        <name>Mg(2+)</name>
        <dbReference type="ChEBI" id="CHEBI:18420"/>
        <label>1</label>
        <note>catalytic</note>
    </ligand>
</feature>
<keyword evidence="11 17" id="KW-1133">Transmembrane helix</keyword>
<evidence type="ECO:0000256" key="4">
    <source>
        <dbReference type="ARBA" id="ARBA00005152"/>
    </source>
</evidence>
<evidence type="ECO:0000256" key="1">
    <source>
        <dbReference type="ARBA" id="ARBA00001033"/>
    </source>
</evidence>
<reference evidence="18 19" key="1">
    <citation type="journal article" date="2023" name="Arcadia Sci">
        <title>De novo assembly of a long-read Amblyomma americanum tick genome.</title>
        <authorList>
            <person name="Chou S."/>
            <person name="Poskanzer K.E."/>
            <person name="Rollins M."/>
            <person name="Thuy-Boun P.S."/>
        </authorList>
    </citation>
    <scope>NUCLEOTIDE SEQUENCE [LARGE SCALE GENOMIC DNA]</scope>
    <source>
        <strain evidence="18">F_SG_1</strain>
        <tissue evidence="18">Salivary glands</tissue>
    </source>
</reference>
<evidence type="ECO:0000256" key="12">
    <source>
        <dbReference type="ARBA" id="ARBA00023136"/>
    </source>
</evidence>
<dbReference type="FunFam" id="3.30.540.10:FF:000012">
    <property type="entry name" value="Blast:Putative inositol monophosphatase 3"/>
    <property type="match status" value="1"/>
</dbReference>
<evidence type="ECO:0000256" key="8">
    <source>
        <dbReference type="ARBA" id="ARBA00022723"/>
    </source>
</evidence>
<evidence type="ECO:0000313" key="18">
    <source>
        <dbReference type="EMBL" id="KAK8778750.1"/>
    </source>
</evidence>
<dbReference type="Proteomes" id="UP001321473">
    <property type="component" value="Unassembled WGS sequence"/>
</dbReference>
<comment type="cofactor">
    <cofactor evidence="2 16">
        <name>Mg(2+)</name>
        <dbReference type="ChEBI" id="CHEBI:18420"/>
    </cofactor>
</comment>
<dbReference type="GO" id="GO:0005794">
    <property type="term" value="C:Golgi apparatus"/>
    <property type="evidence" value="ECO:0007669"/>
    <property type="project" value="UniProtKB-ARBA"/>
</dbReference>
<name>A0AAQ4EVK7_AMBAM</name>
<keyword evidence="8 16" id="KW-0479">Metal-binding</keyword>
<dbReference type="SUPFAM" id="SSF56655">
    <property type="entry name" value="Carbohydrate phosphatase"/>
    <property type="match status" value="1"/>
</dbReference>
<sequence>MAWLAVRGGGRMVLVVAAAVSLLVLLYVARLRTSRPAAVSLRELLDAGVAAAEAGGDQVRRVRLSNRLAQQSKGKTREGADDPLTAGDLSSHRVMYGGLTAAFPAIAIVSEEHTEGDHDTAVSVLSRARSLRGLIGDDVLVPAEAVTVWIDPLDATQEYTENLLDYVTTMVCVAVHGSPVIGVIHQPFLNKTTWGWVGHGSSVQPPPHSDVADTHVVVVSRSHAGEVESLAKKAFGPDIKVVPAGGAGYKVLQLVEGHADAYLHSSAIKKWDVCAGNALLASLGGRMTALDGTNLGYGPESSQVHLGGLLAAVHNHGRMVDAVRKVRPPKH</sequence>
<proteinExistence type="inferred from homology"/>
<organism evidence="18 19">
    <name type="scientific">Amblyomma americanum</name>
    <name type="common">Lone star tick</name>
    <dbReference type="NCBI Taxonomy" id="6943"/>
    <lineage>
        <taxon>Eukaryota</taxon>
        <taxon>Metazoa</taxon>
        <taxon>Ecdysozoa</taxon>
        <taxon>Arthropoda</taxon>
        <taxon>Chelicerata</taxon>
        <taxon>Arachnida</taxon>
        <taxon>Acari</taxon>
        <taxon>Parasitiformes</taxon>
        <taxon>Ixodida</taxon>
        <taxon>Ixodoidea</taxon>
        <taxon>Ixodidae</taxon>
        <taxon>Amblyomminae</taxon>
        <taxon>Amblyomma</taxon>
    </lineage>
</organism>
<dbReference type="GO" id="GO:0046854">
    <property type="term" value="P:phosphatidylinositol phosphate biosynthetic process"/>
    <property type="evidence" value="ECO:0007669"/>
    <property type="project" value="InterPro"/>
</dbReference>
<evidence type="ECO:0000256" key="14">
    <source>
        <dbReference type="ARBA" id="ARBA00042949"/>
    </source>
</evidence>
<evidence type="ECO:0000256" key="3">
    <source>
        <dbReference type="ARBA" id="ARBA00004167"/>
    </source>
</evidence>
<comment type="similarity">
    <text evidence="5">Belongs to the inositol monophosphatase superfamily.</text>
</comment>
<dbReference type="AlphaFoldDB" id="A0AAQ4EVK7"/>
<keyword evidence="10 16" id="KW-0460">Magnesium</keyword>
<keyword evidence="9" id="KW-0378">Hydrolase</keyword>
<evidence type="ECO:0000313" key="19">
    <source>
        <dbReference type="Proteomes" id="UP001321473"/>
    </source>
</evidence>
<evidence type="ECO:0000256" key="15">
    <source>
        <dbReference type="ARBA" id="ARBA00074068"/>
    </source>
</evidence>
<keyword evidence="12 17" id="KW-0472">Membrane</keyword>
<dbReference type="InterPro" id="IPR050725">
    <property type="entry name" value="CysQ/Inositol_MonoPase"/>
</dbReference>
<dbReference type="GO" id="GO:0016020">
    <property type="term" value="C:membrane"/>
    <property type="evidence" value="ECO:0007669"/>
    <property type="project" value="UniProtKB-SubCell"/>
</dbReference>